<evidence type="ECO:0000256" key="1">
    <source>
        <dbReference type="SAM" id="MobiDB-lite"/>
    </source>
</evidence>
<protein>
    <submittedName>
        <fullName evidence="2">Uncharacterized protein</fullName>
    </submittedName>
</protein>
<sequence>MSTSRFFAKSEDNSPPKIKLESEHEPLLATPQPQPLTESVKRELEADSVNNNNSTTTSMSSSSKKTKLVTEHSYSAIVGPGAHTLILGTFPSEESQATEDIRFEKKRKSKKSKKSDKTILLHVSKECYLRGSTSCMNYGNWKNPFWNIAGTALNFTRELTTYDEKKSILINKGYALWDVCDSDINDSQPNPIPELLQIYTGINRIVFPGTSANFFVAHFKKNILMEWSIAEFWICTDEIGELSRKRIKHKNLSNVHLGSRSEVESKRSELALVRAGRRIIELIVVQSTSPANCRHGVTPPLKEKDWLQKCYSWPSNPLSSYVCPVCESKGEHYMIDCKGYNDKWRKWRKEENKRLLKDLERIKEVWDFRGWTI</sequence>
<dbReference type="AlphaFoldDB" id="A0A9W7KVY5"/>
<evidence type="ECO:0000313" key="2">
    <source>
        <dbReference type="EMBL" id="GMI13251.1"/>
    </source>
</evidence>
<dbReference type="Proteomes" id="UP001165122">
    <property type="component" value="Unassembled WGS sequence"/>
</dbReference>
<name>A0A9W7KVY5_9STRA</name>
<feature type="compositionally biased region" description="Low complexity" evidence="1">
    <location>
        <begin position="50"/>
        <end position="63"/>
    </location>
</feature>
<gene>
    <name evidence="2" type="ORF">TrLO_g11443</name>
</gene>
<dbReference type="InterPro" id="IPR036895">
    <property type="entry name" value="Uracil-DNA_glycosylase-like_sf"/>
</dbReference>
<keyword evidence="3" id="KW-1185">Reference proteome</keyword>
<organism evidence="2 3">
    <name type="scientific">Triparma laevis f. longispina</name>
    <dbReference type="NCBI Taxonomy" id="1714387"/>
    <lineage>
        <taxon>Eukaryota</taxon>
        <taxon>Sar</taxon>
        <taxon>Stramenopiles</taxon>
        <taxon>Ochrophyta</taxon>
        <taxon>Bolidophyceae</taxon>
        <taxon>Parmales</taxon>
        <taxon>Triparmaceae</taxon>
        <taxon>Triparma</taxon>
    </lineage>
</organism>
<dbReference type="OrthoDB" id="195930at2759"/>
<dbReference type="EMBL" id="BRXW01000189">
    <property type="protein sequence ID" value="GMI13251.1"/>
    <property type="molecule type" value="Genomic_DNA"/>
</dbReference>
<reference evidence="3" key="1">
    <citation type="journal article" date="2023" name="Commun. Biol.">
        <title>Genome analysis of Parmales, the sister group of diatoms, reveals the evolutionary specialization of diatoms from phago-mixotrophs to photoautotrophs.</title>
        <authorList>
            <person name="Ban H."/>
            <person name="Sato S."/>
            <person name="Yoshikawa S."/>
            <person name="Yamada K."/>
            <person name="Nakamura Y."/>
            <person name="Ichinomiya M."/>
            <person name="Sato N."/>
            <person name="Blanc-Mathieu R."/>
            <person name="Endo H."/>
            <person name="Kuwata A."/>
            <person name="Ogata H."/>
        </authorList>
    </citation>
    <scope>NUCLEOTIDE SEQUENCE [LARGE SCALE GENOMIC DNA]</scope>
    <source>
        <strain evidence="3">NIES 3700</strain>
    </source>
</reference>
<feature type="compositionally biased region" description="Basic and acidic residues" evidence="1">
    <location>
        <begin position="8"/>
        <end position="26"/>
    </location>
</feature>
<evidence type="ECO:0000313" key="3">
    <source>
        <dbReference type="Proteomes" id="UP001165122"/>
    </source>
</evidence>
<feature type="region of interest" description="Disordered" evidence="1">
    <location>
        <begin position="1"/>
        <end position="65"/>
    </location>
</feature>
<proteinExistence type="predicted"/>
<accession>A0A9W7KVY5</accession>
<feature type="compositionally biased region" description="Low complexity" evidence="1">
    <location>
        <begin position="27"/>
        <end position="37"/>
    </location>
</feature>
<dbReference type="Gene3D" id="3.40.470.10">
    <property type="entry name" value="Uracil-DNA glycosylase-like domain"/>
    <property type="match status" value="1"/>
</dbReference>
<dbReference type="SUPFAM" id="SSF52141">
    <property type="entry name" value="Uracil-DNA glycosylase-like"/>
    <property type="match status" value="1"/>
</dbReference>
<comment type="caution">
    <text evidence="2">The sequence shown here is derived from an EMBL/GenBank/DDBJ whole genome shotgun (WGS) entry which is preliminary data.</text>
</comment>